<feature type="compositionally biased region" description="Low complexity" evidence="1">
    <location>
        <begin position="201"/>
        <end position="210"/>
    </location>
</feature>
<sequence length="460" mass="48618">GRKRAPQGREVFCRLFYDDEHEAAVQEELKGAADDLGRKLTRAETMAISRAHVDLTFKAASDDMKAQVAARVAAEKESLLAASRTDDLDREPTPEEYQAAIDAGPSVFEDMLTPAVKAHGWVFALVGAGPCPEEGGEIRSYAVHFGQNQSGHTLPQVMPDFREKFVKPLIQFAKGVFPREVRDRRALRPVSEDMETNAGPSATQSSTAASSSQLAAVTSALEATIISDSANQPTAALSLLAVPATIPGPLAASSHQNASTSHVPMELDSSATNGDVPMTNISADLTMPDPLAQTAGTSENGMVTDQYDAGLMFSEDMYAGLGPGMGLVGGQLGGQQFGQQFGGQQFPLGGPQFHQFGGQQFHQFSGQQFHQFSGQQFGGQQFGGQQFGGQQFSGQQFGGQQFGGQQFGGQQFSGQQFGGQQFAAVPGTAAFGNMGLGGMLETLHAPLGFDQTDASMSFTS</sequence>
<evidence type="ECO:0000313" key="3">
    <source>
        <dbReference type="Proteomes" id="UP000308197"/>
    </source>
</evidence>
<feature type="region of interest" description="Disordered" evidence="1">
    <location>
        <begin position="187"/>
        <end position="210"/>
    </location>
</feature>
<reference evidence="2 3" key="1">
    <citation type="journal article" date="2019" name="Nat. Ecol. Evol.">
        <title>Megaphylogeny resolves global patterns of mushroom evolution.</title>
        <authorList>
            <person name="Varga T."/>
            <person name="Krizsan K."/>
            <person name="Foldi C."/>
            <person name="Dima B."/>
            <person name="Sanchez-Garcia M."/>
            <person name="Sanchez-Ramirez S."/>
            <person name="Szollosi G.J."/>
            <person name="Szarkandi J.G."/>
            <person name="Papp V."/>
            <person name="Albert L."/>
            <person name="Andreopoulos W."/>
            <person name="Angelini C."/>
            <person name="Antonin V."/>
            <person name="Barry K.W."/>
            <person name="Bougher N.L."/>
            <person name="Buchanan P."/>
            <person name="Buyck B."/>
            <person name="Bense V."/>
            <person name="Catcheside P."/>
            <person name="Chovatia M."/>
            <person name="Cooper J."/>
            <person name="Damon W."/>
            <person name="Desjardin D."/>
            <person name="Finy P."/>
            <person name="Geml J."/>
            <person name="Haridas S."/>
            <person name="Hughes K."/>
            <person name="Justo A."/>
            <person name="Karasinski D."/>
            <person name="Kautmanova I."/>
            <person name="Kiss B."/>
            <person name="Kocsube S."/>
            <person name="Kotiranta H."/>
            <person name="LaButti K.M."/>
            <person name="Lechner B.E."/>
            <person name="Liimatainen K."/>
            <person name="Lipzen A."/>
            <person name="Lukacs Z."/>
            <person name="Mihaltcheva S."/>
            <person name="Morgado L.N."/>
            <person name="Niskanen T."/>
            <person name="Noordeloos M.E."/>
            <person name="Ohm R.A."/>
            <person name="Ortiz-Santana B."/>
            <person name="Ovrebo C."/>
            <person name="Racz N."/>
            <person name="Riley R."/>
            <person name="Savchenko A."/>
            <person name="Shiryaev A."/>
            <person name="Soop K."/>
            <person name="Spirin V."/>
            <person name="Szebenyi C."/>
            <person name="Tomsovsky M."/>
            <person name="Tulloss R.E."/>
            <person name="Uehling J."/>
            <person name="Grigoriev I.V."/>
            <person name="Vagvolgyi C."/>
            <person name="Papp T."/>
            <person name="Martin F.M."/>
            <person name="Miettinen O."/>
            <person name="Hibbett D.S."/>
            <person name="Nagy L.G."/>
        </authorList>
    </citation>
    <scope>NUCLEOTIDE SEQUENCE [LARGE SCALE GENOMIC DNA]</scope>
    <source>
        <strain evidence="2 3">HHB13444</strain>
    </source>
</reference>
<dbReference type="EMBL" id="ML213059">
    <property type="protein sequence ID" value="TFK77868.1"/>
    <property type="molecule type" value="Genomic_DNA"/>
</dbReference>
<dbReference type="Proteomes" id="UP000308197">
    <property type="component" value="Unassembled WGS sequence"/>
</dbReference>
<evidence type="ECO:0000313" key="2">
    <source>
        <dbReference type="EMBL" id="TFK77868.1"/>
    </source>
</evidence>
<gene>
    <name evidence="2" type="ORF">K466DRAFT_571206</name>
</gene>
<evidence type="ECO:0000256" key="1">
    <source>
        <dbReference type="SAM" id="MobiDB-lite"/>
    </source>
</evidence>
<name>A0A5C3NNK6_9APHY</name>
<protein>
    <submittedName>
        <fullName evidence="2">Uncharacterized protein</fullName>
    </submittedName>
</protein>
<dbReference type="STRING" id="1314778.A0A5C3NNK6"/>
<feature type="non-terminal residue" evidence="2">
    <location>
        <position position="1"/>
    </location>
</feature>
<proteinExistence type="predicted"/>
<accession>A0A5C3NNK6</accession>
<organism evidence="2 3">
    <name type="scientific">Polyporus arcularius HHB13444</name>
    <dbReference type="NCBI Taxonomy" id="1314778"/>
    <lineage>
        <taxon>Eukaryota</taxon>
        <taxon>Fungi</taxon>
        <taxon>Dikarya</taxon>
        <taxon>Basidiomycota</taxon>
        <taxon>Agaricomycotina</taxon>
        <taxon>Agaricomycetes</taxon>
        <taxon>Polyporales</taxon>
        <taxon>Polyporaceae</taxon>
        <taxon>Polyporus</taxon>
    </lineage>
</organism>
<feature type="non-terminal residue" evidence="2">
    <location>
        <position position="460"/>
    </location>
</feature>
<dbReference type="InParanoid" id="A0A5C3NNK6"/>
<dbReference type="AlphaFoldDB" id="A0A5C3NNK6"/>
<keyword evidence="3" id="KW-1185">Reference proteome</keyword>